<dbReference type="InterPro" id="IPR016162">
    <property type="entry name" value="Ald_DH_N"/>
</dbReference>
<keyword evidence="1" id="KW-0560">Oxidoreductase</keyword>
<keyword evidence="4" id="KW-1185">Reference proteome</keyword>
<feature type="domain" description="Aldehyde dehydrogenase" evidence="2">
    <location>
        <begin position="29"/>
        <end position="236"/>
    </location>
</feature>
<evidence type="ECO:0000256" key="1">
    <source>
        <dbReference type="ARBA" id="ARBA00023002"/>
    </source>
</evidence>
<dbReference type="Pfam" id="PF00171">
    <property type="entry name" value="Aldedh"/>
    <property type="match status" value="1"/>
</dbReference>
<dbReference type="SUPFAM" id="SSF53720">
    <property type="entry name" value="ALDH-like"/>
    <property type="match status" value="1"/>
</dbReference>
<comment type="caution">
    <text evidence="3">The sequence shown here is derived from an EMBL/GenBank/DDBJ whole genome shotgun (WGS) entry which is preliminary data.</text>
</comment>
<sequence>MSRLAVPKTYKLFIGGKFPRSESGRTYEIVTAKGAFLANASKASRKDARDAVKAARTAVAGWSGATAYNRGQVLYRIAELLEGRRAQFVDEIQRAEGVSANAAEKQVDEAIDRWVWYAGWTDKYAQVAGNANPVAGPFFNLSVPEPTGVVAMVAPQESSLLGLVSVVAPALVTGNSVVVVASEQFPLSAITLAEVLATSDVPGGVVNVLTGSPAEIAPWLASHSDVNALDLAGAQQLDWVDLQIEAADTLKRVLPPEPDVWPSLDRITAFTETKTVWHTKSMI</sequence>
<evidence type="ECO:0000259" key="2">
    <source>
        <dbReference type="Pfam" id="PF00171"/>
    </source>
</evidence>
<reference evidence="3 4" key="1">
    <citation type="submission" date="2017-10" db="EMBL/GenBank/DDBJ databases">
        <title>Sequencing the genomes of 1000 actinobacteria strains.</title>
        <authorList>
            <person name="Klenk H.-P."/>
        </authorList>
    </citation>
    <scope>NUCLEOTIDE SEQUENCE [LARGE SCALE GENOMIC DNA]</scope>
    <source>
        <strain evidence="3 4">DSM 21798</strain>
    </source>
</reference>
<dbReference type="Proteomes" id="UP000221369">
    <property type="component" value="Unassembled WGS sequence"/>
</dbReference>
<dbReference type="AlphaFoldDB" id="A0A2A9DW21"/>
<dbReference type="InterPro" id="IPR015590">
    <property type="entry name" value="Aldehyde_DH_dom"/>
</dbReference>
<name>A0A2A9DW21_9MICO</name>
<dbReference type="EMBL" id="PDJE01000001">
    <property type="protein sequence ID" value="PFG30987.1"/>
    <property type="molecule type" value="Genomic_DNA"/>
</dbReference>
<dbReference type="PANTHER" id="PTHR11699">
    <property type="entry name" value="ALDEHYDE DEHYDROGENASE-RELATED"/>
    <property type="match status" value="1"/>
</dbReference>
<dbReference type="InterPro" id="IPR016161">
    <property type="entry name" value="Ald_DH/histidinol_DH"/>
</dbReference>
<evidence type="ECO:0000313" key="4">
    <source>
        <dbReference type="Proteomes" id="UP000221369"/>
    </source>
</evidence>
<protein>
    <submittedName>
        <fullName evidence="3">Aldehyde dehydrogenase family protein</fullName>
    </submittedName>
</protein>
<accession>A0A2A9DW21</accession>
<organism evidence="3 4">
    <name type="scientific">Paramicrobacterium agarici</name>
    <dbReference type="NCBI Taxonomy" id="630514"/>
    <lineage>
        <taxon>Bacteria</taxon>
        <taxon>Bacillati</taxon>
        <taxon>Actinomycetota</taxon>
        <taxon>Actinomycetes</taxon>
        <taxon>Micrococcales</taxon>
        <taxon>Microbacteriaceae</taxon>
        <taxon>Paramicrobacterium</taxon>
    </lineage>
</organism>
<dbReference type="RefSeq" id="WP_098407387.1">
    <property type="nucleotide sequence ID" value="NZ_PDJE01000001.1"/>
</dbReference>
<dbReference type="GO" id="GO:0016491">
    <property type="term" value="F:oxidoreductase activity"/>
    <property type="evidence" value="ECO:0007669"/>
    <property type="project" value="UniProtKB-KW"/>
</dbReference>
<proteinExistence type="predicted"/>
<dbReference type="Gene3D" id="3.40.605.10">
    <property type="entry name" value="Aldehyde Dehydrogenase, Chain A, domain 1"/>
    <property type="match status" value="1"/>
</dbReference>
<gene>
    <name evidence="3" type="ORF">ATJ78_1932</name>
</gene>
<evidence type="ECO:0000313" key="3">
    <source>
        <dbReference type="EMBL" id="PFG30987.1"/>
    </source>
</evidence>